<protein>
    <submittedName>
        <fullName evidence="9">RDD family protein</fullName>
    </submittedName>
</protein>
<dbReference type="Pfam" id="PF06271">
    <property type="entry name" value="RDD"/>
    <property type="match status" value="1"/>
</dbReference>
<comment type="subcellular location">
    <subcellularLocation>
        <location evidence="1">Cell membrane</location>
        <topology evidence="1">Multi-pass membrane protein</topology>
    </subcellularLocation>
</comment>
<evidence type="ECO:0000256" key="5">
    <source>
        <dbReference type="ARBA" id="ARBA00023136"/>
    </source>
</evidence>
<dbReference type="InterPro" id="IPR025640">
    <property type="entry name" value="GYF_2"/>
</dbReference>
<feature type="domain" description="RDD" evidence="7">
    <location>
        <begin position="115"/>
        <end position="253"/>
    </location>
</feature>
<dbReference type="Pfam" id="PF14237">
    <property type="entry name" value="GYF_2"/>
    <property type="match status" value="1"/>
</dbReference>
<comment type="caution">
    <text evidence="9">The sequence shown here is derived from an EMBL/GenBank/DDBJ whole genome shotgun (WGS) entry which is preliminary data.</text>
</comment>
<evidence type="ECO:0000256" key="6">
    <source>
        <dbReference type="SAM" id="Phobius"/>
    </source>
</evidence>
<dbReference type="RefSeq" id="WP_194929621.1">
    <property type="nucleotide sequence ID" value="NZ_JADLZT010000002.1"/>
</dbReference>
<dbReference type="InterPro" id="IPR035445">
    <property type="entry name" value="GYF-like_dom_sf"/>
</dbReference>
<keyword evidence="4 6" id="KW-1133">Transmembrane helix</keyword>
<dbReference type="Gene3D" id="3.30.1490.40">
    <property type="match status" value="1"/>
</dbReference>
<feature type="transmembrane region" description="Helical" evidence="6">
    <location>
        <begin position="278"/>
        <end position="306"/>
    </location>
</feature>
<dbReference type="EMBL" id="JADLZT010000002">
    <property type="protein sequence ID" value="MBF6023009.1"/>
    <property type="molecule type" value="Genomic_DNA"/>
</dbReference>
<keyword evidence="3 6" id="KW-0812">Transmembrane</keyword>
<dbReference type="PANTHER" id="PTHR36115">
    <property type="entry name" value="PROLINE-RICH ANTIGEN HOMOLOG-RELATED"/>
    <property type="match status" value="1"/>
</dbReference>
<name>A0ABS0B7N4_9GAMM</name>
<evidence type="ECO:0000256" key="3">
    <source>
        <dbReference type="ARBA" id="ARBA00022692"/>
    </source>
</evidence>
<evidence type="ECO:0000259" key="7">
    <source>
        <dbReference type="Pfam" id="PF06271"/>
    </source>
</evidence>
<proteinExistence type="predicted"/>
<keyword evidence="2" id="KW-1003">Cell membrane</keyword>
<accession>A0ABS0B7N4</accession>
<organism evidence="9 10">
    <name type="scientific">Lysobacter niastensis</name>
    <dbReference type="NCBI Taxonomy" id="380629"/>
    <lineage>
        <taxon>Bacteria</taxon>
        <taxon>Pseudomonadati</taxon>
        <taxon>Pseudomonadota</taxon>
        <taxon>Gammaproteobacteria</taxon>
        <taxon>Lysobacterales</taxon>
        <taxon>Lysobacteraceae</taxon>
        <taxon>Lysobacter</taxon>
    </lineage>
</organism>
<evidence type="ECO:0000256" key="2">
    <source>
        <dbReference type="ARBA" id="ARBA00022475"/>
    </source>
</evidence>
<dbReference type="PANTHER" id="PTHR36115:SF6">
    <property type="entry name" value="PROLINE-RICH ANTIGEN HOMOLOG"/>
    <property type="match status" value="1"/>
</dbReference>
<evidence type="ECO:0000313" key="9">
    <source>
        <dbReference type="EMBL" id="MBF6023009.1"/>
    </source>
</evidence>
<sequence>MSQWYYSDYDRNRHGPVSAGDLAELHAHGQLSPDTLVWREGLAQWQPWSSLVGEVIAGAGRPAVSSASFATAAASAPASIGANPYSVAEPASPYAPPRAALHDASDYDVGGEIVYAGFWKRLAAYFIDSFVLIVLIGILGAIFGVLGVMSLSGLGDASAMSSGGLVFFAVFYVLEIAIMVAYFAIMHASSSQATLGKMAVGIKVTDEDGRRISLARGIGRFFATIPSSLILFIGYVMAAFTDRKRALHDMIAGTLVVDRWAYTSHPERQRDELGTVTIVILVIGGLLMLAYLGVMALVGVAAGIAASGGAS</sequence>
<evidence type="ECO:0000256" key="4">
    <source>
        <dbReference type="ARBA" id="ARBA00022989"/>
    </source>
</evidence>
<feature type="transmembrane region" description="Helical" evidence="6">
    <location>
        <begin position="164"/>
        <end position="185"/>
    </location>
</feature>
<gene>
    <name evidence="9" type="ORF">IU514_03105</name>
</gene>
<evidence type="ECO:0000313" key="10">
    <source>
        <dbReference type="Proteomes" id="UP001429984"/>
    </source>
</evidence>
<keyword evidence="10" id="KW-1185">Reference proteome</keyword>
<dbReference type="SUPFAM" id="SSF55277">
    <property type="entry name" value="GYF domain"/>
    <property type="match status" value="1"/>
</dbReference>
<dbReference type="InterPro" id="IPR051791">
    <property type="entry name" value="Pra-immunoreactive"/>
</dbReference>
<feature type="transmembrane region" description="Helical" evidence="6">
    <location>
        <begin position="130"/>
        <end position="152"/>
    </location>
</feature>
<dbReference type="InterPro" id="IPR010432">
    <property type="entry name" value="RDD"/>
</dbReference>
<evidence type="ECO:0000259" key="8">
    <source>
        <dbReference type="Pfam" id="PF14237"/>
    </source>
</evidence>
<evidence type="ECO:0000256" key="1">
    <source>
        <dbReference type="ARBA" id="ARBA00004651"/>
    </source>
</evidence>
<reference evidence="9 10" key="1">
    <citation type="submission" date="2020-11" db="EMBL/GenBank/DDBJ databases">
        <title>Draft Genome Sequence and Secondary Metabolite Biosynthetic Potential of the Lysobacter niastensis Type strain DSM 18481.</title>
        <authorList>
            <person name="Turrini P."/>
            <person name="Artuso I."/>
            <person name="Tescari M."/>
            <person name="Lugli G.A."/>
            <person name="Frangipani E."/>
            <person name="Ventura M."/>
            <person name="Visca P."/>
        </authorList>
    </citation>
    <scope>NUCLEOTIDE SEQUENCE [LARGE SCALE GENOMIC DNA]</scope>
    <source>
        <strain evidence="9 10">DSM 18481</strain>
    </source>
</reference>
<feature type="transmembrane region" description="Helical" evidence="6">
    <location>
        <begin position="221"/>
        <end position="240"/>
    </location>
</feature>
<keyword evidence="5 6" id="KW-0472">Membrane</keyword>
<feature type="domain" description="GYF" evidence="8">
    <location>
        <begin position="4"/>
        <end position="50"/>
    </location>
</feature>
<dbReference type="Proteomes" id="UP001429984">
    <property type="component" value="Unassembled WGS sequence"/>
</dbReference>